<evidence type="ECO:0000259" key="2">
    <source>
        <dbReference type="Pfam" id="PF06110"/>
    </source>
</evidence>
<dbReference type="OrthoDB" id="78947at2759"/>
<comment type="similarity">
    <text evidence="1">Belongs to the thioredoxin family.</text>
</comment>
<evidence type="ECO:0000313" key="3">
    <source>
        <dbReference type="EMBL" id="PVU87061.1"/>
    </source>
</evidence>
<evidence type="ECO:0000256" key="1">
    <source>
        <dbReference type="ARBA" id="ARBA00008987"/>
    </source>
</evidence>
<comment type="caution">
    <text evidence="3">The sequence shown here is derived from an EMBL/GenBank/DDBJ whole genome shotgun (WGS) entry which is preliminary data.</text>
</comment>
<dbReference type="Pfam" id="PF06110">
    <property type="entry name" value="TXD17-like_Trx"/>
    <property type="match status" value="1"/>
</dbReference>
<dbReference type="EMBL" id="MBFR01000560">
    <property type="protein sequence ID" value="PVU87061.1"/>
    <property type="molecule type" value="Genomic_DNA"/>
</dbReference>
<dbReference type="STRING" id="133385.A0A2T9Y403"/>
<dbReference type="GO" id="GO:0005829">
    <property type="term" value="C:cytosol"/>
    <property type="evidence" value="ECO:0007669"/>
    <property type="project" value="TreeGrafter"/>
</dbReference>
<accession>A0A2T9Y403</accession>
<gene>
    <name evidence="3" type="ORF">BB561_006471</name>
</gene>
<reference evidence="3 4" key="1">
    <citation type="journal article" date="2018" name="MBio">
        <title>Comparative Genomics Reveals the Core Gene Toolbox for the Fungus-Insect Symbiosis.</title>
        <authorList>
            <person name="Wang Y."/>
            <person name="Stata M."/>
            <person name="Wang W."/>
            <person name="Stajich J.E."/>
            <person name="White M.M."/>
            <person name="Moncalvo J.M."/>
        </authorList>
    </citation>
    <scope>NUCLEOTIDE SEQUENCE [LARGE SCALE GENOMIC DNA]</scope>
    <source>
        <strain evidence="3 4">SWE-8-4</strain>
    </source>
</reference>
<protein>
    <recommendedName>
        <fullName evidence="2">Thioredoxin domain-containing protein</fullName>
    </recommendedName>
</protein>
<dbReference type="InterPro" id="IPR036249">
    <property type="entry name" value="Thioredoxin-like_sf"/>
</dbReference>
<dbReference type="InterPro" id="IPR010357">
    <property type="entry name" value="TXNDC17_dom"/>
</dbReference>
<sequence length="127" mass="14429">MHLIRVEDPAFFDSIVQKQLLLNSSVFILFYGRDIPETGESYCPDCVRALPNIYKALSTLPNSTLITTIVDKRTETDSPTWVYRTREDIKLTGVPTLCVWDKSGIVAQLVEEECFDYQSVLKFVSSS</sequence>
<dbReference type="SUPFAM" id="SSF52833">
    <property type="entry name" value="Thioredoxin-like"/>
    <property type="match status" value="1"/>
</dbReference>
<name>A0A2T9Y403_9FUNG</name>
<dbReference type="GO" id="GO:0047134">
    <property type="term" value="F:protein-disulfide reductase [NAD(P)H] activity"/>
    <property type="evidence" value="ECO:0007669"/>
    <property type="project" value="InterPro"/>
</dbReference>
<dbReference type="PANTHER" id="PTHR12452:SF0">
    <property type="entry name" value="THIOREDOXIN DOMAIN-CONTAINING PROTEIN 17"/>
    <property type="match status" value="1"/>
</dbReference>
<proteinExistence type="inferred from homology"/>
<dbReference type="Proteomes" id="UP000245383">
    <property type="component" value="Unassembled WGS sequence"/>
</dbReference>
<organism evidence="3 4">
    <name type="scientific">Smittium simulii</name>
    <dbReference type="NCBI Taxonomy" id="133385"/>
    <lineage>
        <taxon>Eukaryota</taxon>
        <taxon>Fungi</taxon>
        <taxon>Fungi incertae sedis</taxon>
        <taxon>Zoopagomycota</taxon>
        <taxon>Kickxellomycotina</taxon>
        <taxon>Harpellomycetes</taxon>
        <taxon>Harpellales</taxon>
        <taxon>Legeriomycetaceae</taxon>
        <taxon>Smittium</taxon>
    </lineage>
</organism>
<dbReference type="AlphaFoldDB" id="A0A2T9Y403"/>
<dbReference type="InterPro" id="IPR045108">
    <property type="entry name" value="TXNDC17-like"/>
</dbReference>
<dbReference type="PANTHER" id="PTHR12452">
    <property type="entry name" value="42-9-9 PROTEIN-RELATED"/>
    <property type="match status" value="1"/>
</dbReference>
<feature type="domain" description="Thioredoxin" evidence="2">
    <location>
        <begin position="23"/>
        <end position="123"/>
    </location>
</feature>
<keyword evidence="4" id="KW-1185">Reference proteome</keyword>
<evidence type="ECO:0000313" key="4">
    <source>
        <dbReference type="Proteomes" id="UP000245383"/>
    </source>
</evidence>
<dbReference type="Gene3D" id="3.40.30.10">
    <property type="entry name" value="Glutaredoxin"/>
    <property type="match status" value="1"/>
</dbReference>